<organism evidence="2 3">
    <name type="scientific">Neofusicoccum ribis</name>
    <dbReference type="NCBI Taxonomy" id="45134"/>
    <lineage>
        <taxon>Eukaryota</taxon>
        <taxon>Fungi</taxon>
        <taxon>Dikarya</taxon>
        <taxon>Ascomycota</taxon>
        <taxon>Pezizomycotina</taxon>
        <taxon>Dothideomycetes</taxon>
        <taxon>Dothideomycetes incertae sedis</taxon>
        <taxon>Botryosphaeriales</taxon>
        <taxon>Botryosphaeriaceae</taxon>
        <taxon>Neofusicoccum</taxon>
    </lineage>
</organism>
<evidence type="ECO:0000313" key="2">
    <source>
        <dbReference type="EMBL" id="KAL1636004.1"/>
    </source>
</evidence>
<protein>
    <submittedName>
        <fullName evidence="2">Uncharacterized protein</fullName>
    </submittedName>
</protein>
<feature type="compositionally biased region" description="Low complexity" evidence="1">
    <location>
        <begin position="22"/>
        <end position="37"/>
    </location>
</feature>
<evidence type="ECO:0000313" key="3">
    <source>
        <dbReference type="Proteomes" id="UP001521116"/>
    </source>
</evidence>
<gene>
    <name evidence="2" type="ORF">SLS56_001356</name>
</gene>
<keyword evidence="3" id="KW-1185">Reference proteome</keyword>
<reference evidence="2 3" key="1">
    <citation type="submission" date="2024-02" db="EMBL/GenBank/DDBJ databases">
        <title>De novo assembly and annotation of 12 fungi associated with fruit tree decline syndrome in Ontario, Canada.</title>
        <authorList>
            <person name="Sulman M."/>
            <person name="Ellouze W."/>
            <person name="Ilyukhin E."/>
        </authorList>
    </citation>
    <scope>NUCLEOTIDE SEQUENCE [LARGE SCALE GENOMIC DNA]</scope>
    <source>
        <strain evidence="2 3">M1-105</strain>
    </source>
</reference>
<feature type="region of interest" description="Disordered" evidence="1">
    <location>
        <begin position="1"/>
        <end position="104"/>
    </location>
</feature>
<feature type="region of interest" description="Disordered" evidence="1">
    <location>
        <begin position="172"/>
        <end position="216"/>
    </location>
</feature>
<sequence length="321" mass="33904">MTCNITAAPLDIEPLPLYQPDPETSSLLSSAPSYTSEAPTYRSSEHQQQQPQPQPYYITTSLLDISTPPPRTRNTANPPRPAAAADNDDNARPTSPRATGLPAATTYAPGFTSRAAVPDTPDAQLLQSNYNIGAWSSVTHSHARRQYERVAMRRASRAAGIGRTSALVESMKMGGENPPMPSSGSGTSSRASTPPLPLASSPVEGQIGGAGDGGSVGMDNNGVSGVLPAVVGEAAATAAASSTSSFASAEPVLPLEDPALVGEAAATRARQQRLYREACLRHEDNTRLVQESKSWDFMLSQMADWYVYPVLLISTLVLRDP</sequence>
<feature type="compositionally biased region" description="Low complexity" evidence="1">
    <location>
        <begin position="72"/>
        <end position="85"/>
    </location>
</feature>
<feature type="compositionally biased region" description="Low complexity" evidence="1">
    <location>
        <begin position="182"/>
        <end position="202"/>
    </location>
</feature>
<comment type="caution">
    <text evidence="2">The sequence shown here is derived from an EMBL/GenBank/DDBJ whole genome shotgun (WGS) entry which is preliminary data.</text>
</comment>
<proteinExistence type="predicted"/>
<accession>A0ABR3T8Y1</accession>
<evidence type="ECO:0000256" key="1">
    <source>
        <dbReference type="SAM" id="MobiDB-lite"/>
    </source>
</evidence>
<dbReference type="EMBL" id="JAJVDC020000008">
    <property type="protein sequence ID" value="KAL1636004.1"/>
    <property type="molecule type" value="Genomic_DNA"/>
</dbReference>
<feature type="compositionally biased region" description="Gly residues" evidence="1">
    <location>
        <begin position="206"/>
        <end position="216"/>
    </location>
</feature>
<name>A0ABR3T8Y1_9PEZI</name>
<dbReference type="Proteomes" id="UP001521116">
    <property type="component" value="Unassembled WGS sequence"/>
</dbReference>